<keyword evidence="3" id="KW-1185">Reference proteome</keyword>
<sequence length="90" mass="10173">SAIQISPPTKFPSKFSRYPVPSTLTYFHTLSCRLRYGSEVAERDIVQFVPFRDYKQQSPSSLAAAVLAEVPQQLTQYMRKRGIIPPNATP</sequence>
<comment type="caution">
    <text evidence="2">The sequence shown here is derived from an EMBL/GenBank/DDBJ whole genome shotgun (WGS) entry which is preliminary data.</text>
</comment>
<proteinExistence type="predicted"/>
<gene>
    <name evidence="2" type="ORF">GBAR_LOCUS21151</name>
</gene>
<reference evidence="2" key="1">
    <citation type="submission" date="2023-03" db="EMBL/GenBank/DDBJ databases">
        <authorList>
            <person name="Steffen K."/>
            <person name="Cardenas P."/>
        </authorList>
    </citation>
    <scope>NUCLEOTIDE SEQUENCE</scope>
</reference>
<evidence type="ECO:0000259" key="1">
    <source>
        <dbReference type="Pfam" id="PF07002"/>
    </source>
</evidence>
<feature type="non-terminal residue" evidence="2">
    <location>
        <position position="90"/>
    </location>
</feature>
<name>A0AA35SXC5_GEOBA</name>
<dbReference type="GO" id="GO:0005544">
    <property type="term" value="F:calcium-dependent phospholipid binding"/>
    <property type="evidence" value="ECO:0007669"/>
    <property type="project" value="InterPro"/>
</dbReference>
<organism evidence="2 3">
    <name type="scientific">Geodia barretti</name>
    <name type="common">Barrett's horny sponge</name>
    <dbReference type="NCBI Taxonomy" id="519541"/>
    <lineage>
        <taxon>Eukaryota</taxon>
        <taxon>Metazoa</taxon>
        <taxon>Porifera</taxon>
        <taxon>Demospongiae</taxon>
        <taxon>Heteroscleromorpha</taxon>
        <taxon>Tetractinellida</taxon>
        <taxon>Astrophorina</taxon>
        <taxon>Geodiidae</taxon>
        <taxon>Geodia</taxon>
    </lineage>
</organism>
<dbReference type="Pfam" id="PF07002">
    <property type="entry name" value="Copine"/>
    <property type="match status" value="1"/>
</dbReference>
<evidence type="ECO:0000313" key="3">
    <source>
        <dbReference type="Proteomes" id="UP001174909"/>
    </source>
</evidence>
<dbReference type="EMBL" id="CASHTH010002963">
    <property type="protein sequence ID" value="CAI8037850.1"/>
    <property type="molecule type" value="Genomic_DNA"/>
</dbReference>
<dbReference type="AlphaFoldDB" id="A0AA35SXC5"/>
<accession>A0AA35SXC5</accession>
<dbReference type="GO" id="GO:0071277">
    <property type="term" value="P:cellular response to calcium ion"/>
    <property type="evidence" value="ECO:0007669"/>
    <property type="project" value="TreeGrafter"/>
</dbReference>
<dbReference type="InterPro" id="IPR045052">
    <property type="entry name" value="Copine"/>
</dbReference>
<dbReference type="PANTHER" id="PTHR10857">
    <property type="entry name" value="COPINE"/>
    <property type="match status" value="1"/>
</dbReference>
<protein>
    <submittedName>
        <fullName evidence="2">Copine-2</fullName>
    </submittedName>
</protein>
<dbReference type="Proteomes" id="UP001174909">
    <property type="component" value="Unassembled WGS sequence"/>
</dbReference>
<dbReference type="InterPro" id="IPR010734">
    <property type="entry name" value="Copine_C"/>
</dbReference>
<dbReference type="PANTHER" id="PTHR10857:SF102">
    <property type="entry name" value="C2 DOMAIN-CONTAINING PROTEIN"/>
    <property type="match status" value="1"/>
</dbReference>
<dbReference type="GO" id="GO:0005886">
    <property type="term" value="C:plasma membrane"/>
    <property type="evidence" value="ECO:0007669"/>
    <property type="project" value="TreeGrafter"/>
</dbReference>
<feature type="domain" description="Copine C-terminal" evidence="1">
    <location>
        <begin position="36"/>
        <end position="83"/>
    </location>
</feature>
<evidence type="ECO:0000313" key="2">
    <source>
        <dbReference type="EMBL" id="CAI8037850.1"/>
    </source>
</evidence>